<reference evidence="1 2" key="1">
    <citation type="submission" date="2020-09" db="EMBL/GenBank/DDBJ databases">
        <title>Paenibacillus sp. strain PR3 16S rRNA gene Genome sequencing and assembly.</title>
        <authorList>
            <person name="Kim J."/>
        </authorList>
    </citation>
    <scope>NUCLEOTIDE SEQUENCE [LARGE SCALE GENOMIC DNA]</scope>
    <source>
        <strain evidence="1 2">PR3</strain>
    </source>
</reference>
<sequence length="279" mass="32179">MNPFEKIFNYQMLSRLDESNAFALTAQERTWLKTLLADPSAVNAFTSDTLGKLHGLLAEEASTDIRGIIIEKAKSREKHVYHPLLRPLRRIIAQGHGCHISYRLKNGDKRHQFGLPLKLEYSMVKREWYLLWYSTRGRMLMATKLVNLISADAVELTAERTASLHSRAAELLDKRKQHAVIEVIRMYNEELSRILYAFSCFDKTVSYDEQADRYHIHVTYPADEGEYLLSKIRFLGLRIRVTEDDYLKRRMLESSSKALARYGIGAERDDGDTSSSMGK</sequence>
<accession>A0ABR8N1T6</accession>
<protein>
    <submittedName>
        <fullName evidence="1">WYL domain-containing protein</fullName>
    </submittedName>
</protein>
<dbReference type="EMBL" id="JACXZA010000005">
    <property type="protein sequence ID" value="MBD3921337.1"/>
    <property type="molecule type" value="Genomic_DNA"/>
</dbReference>
<organism evidence="1 2">
    <name type="scientific">Paenibacillus terricola</name>
    <dbReference type="NCBI Taxonomy" id="2763503"/>
    <lineage>
        <taxon>Bacteria</taxon>
        <taxon>Bacillati</taxon>
        <taxon>Bacillota</taxon>
        <taxon>Bacilli</taxon>
        <taxon>Bacillales</taxon>
        <taxon>Paenibacillaceae</taxon>
        <taxon>Paenibacillus</taxon>
    </lineage>
</organism>
<evidence type="ECO:0000313" key="1">
    <source>
        <dbReference type="EMBL" id="MBD3921337.1"/>
    </source>
</evidence>
<dbReference type="RefSeq" id="WP_191205595.1">
    <property type="nucleotide sequence ID" value="NZ_JACXZA010000005.1"/>
</dbReference>
<name>A0ABR8N1T6_9BACL</name>
<dbReference type="Proteomes" id="UP000609346">
    <property type="component" value="Unassembled WGS sequence"/>
</dbReference>
<keyword evidence="2" id="KW-1185">Reference proteome</keyword>
<evidence type="ECO:0000313" key="2">
    <source>
        <dbReference type="Proteomes" id="UP000609346"/>
    </source>
</evidence>
<gene>
    <name evidence="1" type="ORF">H8B09_21390</name>
</gene>
<comment type="caution">
    <text evidence="1">The sequence shown here is derived from an EMBL/GenBank/DDBJ whole genome shotgun (WGS) entry which is preliminary data.</text>
</comment>
<proteinExistence type="predicted"/>